<dbReference type="EMBL" id="JACHMM010000001">
    <property type="protein sequence ID" value="MBB5789518.1"/>
    <property type="molecule type" value="Genomic_DNA"/>
</dbReference>
<sequence>MSRSVLYMSMSLDGFITGPDDGPENGLGTGGERLHEWLFSGGDDAPARGGGGLPDFRVAPASLPVFDEILATGAVLTGRRTFEAAGGWGGDHHDGVPIVVFTRSAPGPDAVRGPNVAYVTDGIEVAMARAKDAADGRDVMVHGATTAQLALAAGVLDELQIHQVPVLLGGGRSLFGELGAPRDLELVRVVDAPGVTHLRYRVAR</sequence>
<feature type="domain" description="Bacterial bifunctional deaminase-reductase C-terminal" evidence="1">
    <location>
        <begin position="6"/>
        <end position="190"/>
    </location>
</feature>
<dbReference type="InterPro" id="IPR024072">
    <property type="entry name" value="DHFR-like_dom_sf"/>
</dbReference>
<evidence type="ECO:0000259" key="1">
    <source>
        <dbReference type="Pfam" id="PF01872"/>
    </source>
</evidence>
<dbReference type="PANTHER" id="PTHR38011">
    <property type="entry name" value="DIHYDROFOLATE REDUCTASE FAMILY PROTEIN (AFU_ORTHOLOGUE AFUA_8G06820)"/>
    <property type="match status" value="1"/>
</dbReference>
<dbReference type="RefSeq" id="WP_184824942.1">
    <property type="nucleotide sequence ID" value="NZ_JACHMM010000001.1"/>
</dbReference>
<gene>
    <name evidence="2" type="ORF">HD601_004093</name>
</gene>
<dbReference type="GO" id="GO:0008703">
    <property type="term" value="F:5-amino-6-(5-phosphoribosylamino)uracil reductase activity"/>
    <property type="evidence" value="ECO:0007669"/>
    <property type="project" value="InterPro"/>
</dbReference>
<dbReference type="Gene3D" id="3.40.430.10">
    <property type="entry name" value="Dihydrofolate Reductase, subunit A"/>
    <property type="match status" value="1"/>
</dbReference>
<evidence type="ECO:0000313" key="2">
    <source>
        <dbReference type="EMBL" id="MBB5789518.1"/>
    </source>
</evidence>
<reference evidence="2 3" key="1">
    <citation type="submission" date="2020-08" db="EMBL/GenBank/DDBJ databases">
        <title>Sequencing the genomes of 1000 actinobacteria strains.</title>
        <authorList>
            <person name="Klenk H.-P."/>
        </authorList>
    </citation>
    <scope>NUCLEOTIDE SEQUENCE [LARGE SCALE GENOMIC DNA]</scope>
    <source>
        <strain evidence="2 3">DSM 102122</strain>
    </source>
</reference>
<evidence type="ECO:0000313" key="3">
    <source>
        <dbReference type="Proteomes" id="UP000542813"/>
    </source>
</evidence>
<proteinExistence type="predicted"/>
<name>A0A7W9GTH8_9ACTN</name>
<dbReference type="InterPro" id="IPR002734">
    <property type="entry name" value="RibDG_C"/>
</dbReference>
<dbReference type="GO" id="GO:0009231">
    <property type="term" value="P:riboflavin biosynthetic process"/>
    <property type="evidence" value="ECO:0007669"/>
    <property type="project" value="InterPro"/>
</dbReference>
<dbReference type="InterPro" id="IPR050765">
    <property type="entry name" value="Riboflavin_Biosynth_HTPR"/>
</dbReference>
<dbReference type="PANTHER" id="PTHR38011:SF12">
    <property type="entry name" value="BIFUNCTIONAL DEAMINASE-REDUCTASE DOMAIN PROTEIN"/>
    <property type="match status" value="1"/>
</dbReference>
<dbReference type="Pfam" id="PF01872">
    <property type="entry name" value="RibD_C"/>
    <property type="match status" value="1"/>
</dbReference>
<keyword evidence="3" id="KW-1185">Reference proteome</keyword>
<dbReference type="SUPFAM" id="SSF53597">
    <property type="entry name" value="Dihydrofolate reductase-like"/>
    <property type="match status" value="1"/>
</dbReference>
<protein>
    <submittedName>
        <fullName evidence="2">Dihydrofolate reductase</fullName>
    </submittedName>
</protein>
<dbReference type="AlphaFoldDB" id="A0A7W9GTH8"/>
<organism evidence="2 3">
    <name type="scientific">Jiangella mangrovi</name>
    <dbReference type="NCBI Taxonomy" id="1524084"/>
    <lineage>
        <taxon>Bacteria</taxon>
        <taxon>Bacillati</taxon>
        <taxon>Actinomycetota</taxon>
        <taxon>Actinomycetes</taxon>
        <taxon>Jiangellales</taxon>
        <taxon>Jiangellaceae</taxon>
        <taxon>Jiangella</taxon>
    </lineage>
</organism>
<comment type="caution">
    <text evidence="2">The sequence shown here is derived from an EMBL/GenBank/DDBJ whole genome shotgun (WGS) entry which is preliminary data.</text>
</comment>
<dbReference type="Proteomes" id="UP000542813">
    <property type="component" value="Unassembled WGS sequence"/>
</dbReference>
<accession>A0A7W9GTH8</accession>